<keyword evidence="4" id="KW-0411">Iron-sulfur</keyword>
<dbReference type="SUPFAM" id="SSF54862">
    <property type="entry name" value="4Fe-4S ferredoxins"/>
    <property type="match status" value="1"/>
</dbReference>
<feature type="domain" description="4Fe-4S ferredoxin-type" evidence="5">
    <location>
        <begin position="236"/>
        <end position="265"/>
    </location>
</feature>
<evidence type="ECO:0000256" key="2">
    <source>
        <dbReference type="ARBA" id="ARBA00023002"/>
    </source>
</evidence>
<dbReference type="InterPro" id="IPR017900">
    <property type="entry name" value="4Fe4S_Fe_S_CS"/>
</dbReference>
<dbReference type="InterPro" id="IPR019752">
    <property type="entry name" value="Pyrv/ketoisovalerate_OxRed_cat"/>
</dbReference>
<dbReference type="Proteomes" id="UP000593737">
    <property type="component" value="Chromosome"/>
</dbReference>
<feature type="domain" description="4Fe-4S ferredoxin-type" evidence="5">
    <location>
        <begin position="266"/>
        <end position="295"/>
    </location>
</feature>
<dbReference type="InterPro" id="IPR011898">
    <property type="entry name" value="PorD_KorD"/>
</dbReference>
<dbReference type="GO" id="GO:0051539">
    <property type="term" value="F:4 iron, 4 sulfur cluster binding"/>
    <property type="evidence" value="ECO:0007669"/>
    <property type="project" value="InterPro"/>
</dbReference>
<dbReference type="KEGG" id="nkf:Nkreftii_000162"/>
<dbReference type="InterPro" id="IPR002869">
    <property type="entry name" value="Pyrv_flavodox_OxRed_cen"/>
</dbReference>
<accession>A0A7S8IXM4</accession>
<dbReference type="AlphaFoldDB" id="A0A7S8IXM4"/>
<evidence type="ECO:0000259" key="5">
    <source>
        <dbReference type="PROSITE" id="PS51379"/>
    </source>
</evidence>
<dbReference type="Pfam" id="PF01558">
    <property type="entry name" value="POR"/>
    <property type="match status" value="1"/>
</dbReference>
<dbReference type="Gene3D" id="3.30.70.20">
    <property type="match status" value="1"/>
</dbReference>
<dbReference type="NCBIfam" id="TIGR02175">
    <property type="entry name" value="PorC_KorC"/>
    <property type="match status" value="1"/>
</dbReference>
<evidence type="ECO:0000256" key="3">
    <source>
        <dbReference type="ARBA" id="ARBA00023004"/>
    </source>
</evidence>
<dbReference type="Pfam" id="PF12838">
    <property type="entry name" value="Fer4_7"/>
    <property type="match status" value="1"/>
</dbReference>
<evidence type="ECO:0000256" key="4">
    <source>
        <dbReference type="ARBA" id="ARBA00023014"/>
    </source>
</evidence>
<dbReference type="PANTHER" id="PTHR43366:SF1">
    <property type="entry name" value="PYRUVATE SYNTHASE SUBUNIT PORC"/>
    <property type="match status" value="1"/>
</dbReference>
<proteinExistence type="predicted"/>
<evidence type="ECO:0000256" key="1">
    <source>
        <dbReference type="ARBA" id="ARBA00022723"/>
    </source>
</evidence>
<dbReference type="GO" id="GO:0016625">
    <property type="term" value="F:oxidoreductase activity, acting on the aldehyde or oxo group of donors, iron-sulfur protein as acceptor"/>
    <property type="evidence" value="ECO:0007669"/>
    <property type="project" value="InterPro"/>
</dbReference>
<evidence type="ECO:0000313" key="6">
    <source>
        <dbReference type="EMBL" id="QPD02388.1"/>
    </source>
</evidence>
<reference evidence="6 7" key="1">
    <citation type="journal article" date="2020" name="ISME J.">
        <title>Enrichment and physiological characterization of a novel comammox Nitrospira indicates ammonium inhibition of complete nitrification.</title>
        <authorList>
            <person name="Sakoula D."/>
            <person name="Koch H."/>
            <person name="Frank J."/>
            <person name="Jetten M.S.M."/>
            <person name="van Kessel M.A.H.J."/>
            <person name="Lucker S."/>
        </authorList>
    </citation>
    <scope>NUCLEOTIDE SEQUENCE [LARGE SCALE GENOMIC DNA]</scope>
    <source>
        <strain evidence="6">Comreactor17</strain>
    </source>
</reference>
<dbReference type="PROSITE" id="PS00198">
    <property type="entry name" value="4FE4S_FER_1"/>
    <property type="match status" value="1"/>
</dbReference>
<name>A0A7S8IXM4_9BACT</name>
<keyword evidence="3" id="KW-0408">Iron</keyword>
<sequence length="305" mass="32844">MRSVRFHGRGGQGAKTASRILGTAAFLEGCVAQDSPIYGAERRGAPVSAFTRIAKDPIRERGIITRPDLVVVADVTLIGDPAARVLDGIDERTAVFVNSPLSAEQIRAETSLPGRLTILDLTEIALQRFGKREAISSLLGAVAGRLVGLHQESIRKAIAEELADLGLSPSVIERNQTVAVQSYEAVQPVVIETGVPQPIVPVQLQAPMYESPTRGTARISAAANSILRETGGWRTFRPVLVPDKCNGCWLCFTSCPDGVISMTKEDRPVIDYDHCKGCQICVHECPTEALVAEREQGGPVAWKAR</sequence>
<protein>
    <recommendedName>
        <fullName evidence="5">4Fe-4S ferredoxin-type domain-containing protein</fullName>
    </recommendedName>
</protein>
<dbReference type="InterPro" id="IPR011894">
    <property type="entry name" value="PorC_KorC"/>
</dbReference>
<gene>
    <name evidence="6" type="ORF">Nkreftii_000162</name>
</gene>
<dbReference type="EMBL" id="CP047423">
    <property type="protein sequence ID" value="QPD02388.1"/>
    <property type="molecule type" value="Genomic_DNA"/>
</dbReference>
<dbReference type="SUPFAM" id="SSF53323">
    <property type="entry name" value="Pyruvate-ferredoxin oxidoreductase, PFOR, domain III"/>
    <property type="match status" value="1"/>
</dbReference>
<keyword evidence="2" id="KW-0560">Oxidoreductase</keyword>
<dbReference type="InterPro" id="IPR017896">
    <property type="entry name" value="4Fe4S_Fe-S-bd"/>
</dbReference>
<dbReference type="NCBIfam" id="TIGR02179">
    <property type="entry name" value="PorD_KorD"/>
    <property type="match status" value="1"/>
</dbReference>
<dbReference type="GO" id="GO:0046872">
    <property type="term" value="F:metal ion binding"/>
    <property type="evidence" value="ECO:0007669"/>
    <property type="project" value="UniProtKB-KW"/>
</dbReference>
<organism evidence="6 7">
    <name type="scientific">Candidatus Nitrospira kreftii</name>
    <dbReference type="NCBI Taxonomy" id="2652173"/>
    <lineage>
        <taxon>Bacteria</taxon>
        <taxon>Pseudomonadati</taxon>
        <taxon>Nitrospirota</taxon>
        <taxon>Nitrospiria</taxon>
        <taxon>Nitrospirales</taxon>
        <taxon>Nitrospiraceae</taxon>
        <taxon>Nitrospira</taxon>
    </lineage>
</organism>
<keyword evidence="1" id="KW-0479">Metal-binding</keyword>
<dbReference type="PROSITE" id="PS51379">
    <property type="entry name" value="4FE4S_FER_2"/>
    <property type="match status" value="2"/>
</dbReference>
<evidence type="ECO:0000313" key="7">
    <source>
        <dbReference type="Proteomes" id="UP000593737"/>
    </source>
</evidence>
<dbReference type="Gene3D" id="3.40.920.10">
    <property type="entry name" value="Pyruvate-ferredoxin oxidoreductase, PFOR, domain III"/>
    <property type="match status" value="1"/>
</dbReference>
<dbReference type="PANTHER" id="PTHR43366">
    <property type="entry name" value="PYRUVATE SYNTHASE SUBUNIT PORC"/>
    <property type="match status" value="1"/>
</dbReference>
<dbReference type="InterPro" id="IPR051626">
    <property type="entry name" value="Oxidoreductase_gamma_subunit"/>
</dbReference>